<name>A0A5B7K1C4_PORTR</name>
<protein>
    <submittedName>
        <fullName evidence="1">Uncharacterized protein</fullName>
    </submittedName>
</protein>
<evidence type="ECO:0000313" key="1">
    <source>
        <dbReference type="EMBL" id="MPD00676.1"/>
    </source>
</evidence>
<dbReference type="Proteomes" id="UP000324222">
    <property type="component" value="Unassembled WGS sequence"/>
</dbReference>
<organism evidence="1 2">
    <name type="scientific">Portunus trituberculatus</name>
    <name type="common">Swimming crab</name>
    <name type="synonym">Neptunus trituberculatus</name>
    <dbReference type="NCBI Taxonomy" id="210409"/>
    <lineage>
        <taxon>Eukaryota</taxon>
        <taxon>Metazoa</taxon>
        <taxon>Ecdysozoa</taxon>
        <taxon>Arthropoda</taxon>
        <taxon>Crustacea</taxon>
        <taxon>Multicrustacea</taxon>
        <taxon>Malacostraca</taxon>
        <taxon>Eumalacostraca</taxon>
        <taxon>Eucarida</taxon>
        <taxon>Decapoda</taxon>
        <taxon>Pleocyemata</taxon>
        <taxon>Brachyura</taxon>
        <taxon>Eubrachyura</taxon>
        <taxon>Portunoidea</taxon>
        <taxon>Portunidae</taxon>
        <taxon>Portuninae</taxon>
        <taxon>Portunus</taxon>
    </lineage>
</organism>
<reference evidence="1 2" key="1">
    <citation type="submission" date="2019-05" db="EMBL/GenBank/DDBJ databases">
        <title>Another draft genome of Portunus trituberculatus and its Hox gene families provides insights of decapod evolution.</title>
        <authorList>
            <person name="Jeong J.-H."/>
            <person name="Song I."/>
            <person name="Kim S."/>
            <person name="Choi T."/>
            <person name="Kim D."/>
            <person name="Ryu S."/>
            <person name="Kim W."/>
        </authorList>
    </citation>
    <scope>NUCLEOTIDE SEQUENCE [LARGE SCALE GENOMIC DNA]</scope>
    <source>
        <tissue evidence="1">Muscle</tissue>
    </source>
</reference>
<sequence>MCEWLMGRN</sequence>
<accession>A0A5B7K1C4</accession>
<gene>
    <name evidence="1" type="ORF">E2C01_096164</name>
</gene>
<dbReference type="EMBL" id="VSRR010123873">
    <property type="protein sequence ID" value="MPD00676.1"/>
    <property type="molecule type" value="Genomic_DNA"/>
</dbReference>
<proteinExistence type="predicted"/>
<keyword evidence="2" id="KW-1185">Reference proteome</keyword>
<comment type="caution">
    <text evidence="1">The sequence shown here is derived from an EMBL/GenBank/DDBJ whole genome shotgun (WGS) entry which is preliminary data.</text>
</comment>
<evidence type="ECO:0000313" key="2">
    <source>
        <dbReference type="Proteomes" id="UP000324222"/>
    </source>
</evidence>